<organism evidence="18 19">
    <name type="scientific">Alternaria dauci</name>
    <dbReference type="NCBI Taxonomy" id="48095"/>
    <lineage>
        <taxon>Eukaryota</taxon>
        <taxon>Fungi</taxon>
        <taxon>Dikarya</taxon>
        <taxon>Ascomycota</taxon>
        <taxon>Pezizomycotina</taxon>
        <taxon>Dothideomycetes</taxon>
        <taxon>Pleosporomycetidae</taxon>
        <taxon>Pleosporales</taxon>
        <taxon>Pleosporineae</taxon>
        <taxon>Pleosporaceae</taxon>
        <taxon>Alternaria</taxon>
        <taxon>Alternaria sect. Porri</taxon>
    </lineage>
</organism>
<dbReference type="SMART" id="SM00747">
    <property type="entry name" value="CFEM"/>
    <property type="match status" value="1"/>
</dbReference>
<keyword evidence="12" id="KW-0449">Lipoprotein</keyword>
<evidence type="ECO:0000256" key="5">
    <source>
        <dbReference type="ARBA" id="ARBA00022525"/>
    </source>
</evidence>
<feature type="transmembrane region" description="Helical" evidence="15">
    <location>
        <begin position="97"/>
        <end position="117"/>
    </location>
</feature>
<feature type="disulfide bond" evidence="14">
    <location>
        <begin position="44"/>
        <end position="51"/>
    </location>
</feature>
<dbReference type="Proteomes" id="UP001578633">
    <property type="component" value="Chromosome 3"/>
</dbReference>
<evidence type="ECO:0000256" key="10">
    <source>
        <dbReference type="ARBA" id="ARBA00023136"/>
    </source>
</evidence>
<feature type="chain" id="PRO_5046224368" description="CFEM domain-containing protein" evidence="16">
    <location>
        <begin position="20"/>
        <end position="351"/>
    </location>
</feature>
<keyword evidence="11 14" id="KW-1015">Disulfide bond</keyword>
<dbReference type="Pfam" id="PF05730">
    <property type="entry name" value="CFEM"/>
    <property type="match status" value="1"/>
</dbReference>
<comment type="caution">
    <text evidence="18">The sequence shown here is derived from an EMBL/GenBank/DDBJ whole genome shotgun (WGS) entry which is preliminary data.</text>
</comment>
<feature type="signal peptide" evidence="16">
    <location>
        <begin position="1"/>
        <end position="19"/>
    </location>
</feature>
<feature type="transmembrane region" description="Helical" evidence="15">
    <location>
        <begin position="129"/>
        <end position="154"/>
    </location>
</feature>
<comment type="similarity">
    <text evidence="4">Belongs to the RBT5 family.</text>
</comment>
<comment type="similarity">
    <text evidence="13">Belongs to the SAT4 family.</text>
</comment>
<evidence type="ECO:0000259" key="17">
    <source>
        <dbReference type="PROSITE" id="PS52012"/>
    </source>
</evidence>
<dbReference type="GeneID" id="96084245"/>
<gene>
    <name evidence="18" type="ORF">ACET3X_003923</name>
</gene>
<keyword evidence="14" id="KW-0349">Heme</keyword>
<protein>
    <recommendedName>
        <fullName evidence="17">CFEM domain-containing protein</fullName>
    </recommendedName>
</protein>
<dbReference type="InterPro" id="IPR008427">
    <property type="entry name" value="Extracellular_membr_CFEM_dom"/>
</dbReference>
<dbReference type="InterPro" id="IPR052337">
    <property type="entry name" value="SAT4-like"/>
</dbReference>
<evidence type="ECO:0000256" key="7">
    <source>
        <dbReference type="ARBA" id="ARBA00022692"/>
    </source>
</evidence>
<evidence type="ECO:0000256" key="16">
    <source>
        <dbReference type="SAM" id="SignalP"/>
    </source>
</evidence>
<evidence type="ECO:0000256" key="4">
    <source>
        <dbReference type="ARBA" id="ARBA00010031"/>
    </source>
</evidence>
<keyword evidence="14" id="KW-0408">Iron</keyword>
<keyword evidence="5" id="KW-0964">Secreted</keyword>
<evidence type="ECO:0000256" key="3">
    <source>
        <dbReference type="ARBA" id="ARBA00004613"/>
    </source>
</evidence>
<evidence type="ECO:0000256" key="9">
    <source>
        <dbReference type="ARBA" id="ARBA00022989"/>
    </source>
</evidence>
<accession>A0ABR3ULH7</accession>
<evidence type="ECO:0000256" key="8">
    <source>
        <dbReference type="ARBA" id="ARBA00022729"/>
    </source>
</evidence>
<comment type="subcellular location">
    <subcellularLocation>
        <location evidence="2">Membrane</location>
        <topology evidence="2">Lipid-anchor</topology>
        <topology evidence="2">GPI-anchor</topology>
    </subcellularLocation>
    <subcellularLocation>
        <location evidence="1">Membrane</location>
        <topology evidence="1">Multi-pass membrane protein</topology>
    </subcellularLocation>
    <subcellularLocation>
        <location evidence="3">Secreted</location>
    </subcellularLocation>
</comment>
<sequence>MKFIYHFTVFTIFVLQVVAQDEFLRNLPACAAKCFEALVPSSSCAPGDLHCLCNNNAFQSTFFGCNAANCTVVMSLSVTNETYAACGVPIRDASETMIAVTASIGALAVLMVILRLTDRFLSTQTKLGLDDLLIGLSGLASLFQNVPVIVAGRLGFGRDMWGMSPVAITDSLKWLYVTYFMYQIAEFFCQLSILAFYLRIAASPKLRMTTYVLMGVVACFGIGNTGAMMFQCWPISFFWEGWKGETDGRCTVDVRLFGFIRGAIEIVLDLAILSLPLPMLARLQMSLKKKLQIMSIFCVGFIIFIVSCLRLWALVRFDQSSNPTYDNVSGIYWCVTEANLFIVVASADPKA</sequence>
<keyword evidence="6" id="KW-0336">GPI-anchor</keyword>
<evidence type="ECO:0000256" key="12">
    <source>
        <dbReference type="ARBA" id="ARBA00023288"/>
    </source>
</evidence>
<evidence type="ECO:0000313" key="18">
    <source>
        <dbReference type="EMBL" id="KAL1797317.1"/>
    </source>
</evidence>
<feature type="transmembrane region" description="Helical" evidence="15">
    <location>
        <begin position="210"/>
        <end position="239"/>
    </location>
</feature>
<keyword evidence="8 16" id="KW-0732">Signal</keyword>
<evidence type="ECO:0000256" key="2">
    <source>
        <dbReference type="ARBA" id="ARBA00004589"/>
    </source>
</evidence>
<dbReference type="RefSeq" id="XP_069307901.1">
    <property type="nucleotide sequence ID" value="XM_069450072.1"/>
</dbReference>
<feature type="transmembrane region" description="Helical" evidence="15">
    <location>
        <begin position="259"/>
        <end position="281"/>
    </location>
</feature>
<evidence type="ECO:0000313" key="19">
    <source>
        <dbReference type="Proteomes" id="UP001578633"/>
    </source>
</evidence>
<reference evidence="18 19" key="1">
    <citation type="submission" date="2024-09" db="EMBL/GenBank/DDBJ databases">
        <title>T2T genomes of carrot and Alternaria dauci and their utility for understanding host-pathogen interaction during carrot leaf blight disease.</title>
        <authorList>
            <person name="Liu W."/>
            <person name="Xu S."/>
            <person name="Ou C."/>
            <person name="Liu X."/>
            <person name="Zhuang F."/>
            <person name="Deng X.W."/>
        </authorList>
    </citation>
    <scope>NUCLEOTIDE SEQUENCE [LARGE SCALE GENOMIC DNA]</scope>
    <source>
        <strain evidence="18 19">A2016</strain>
    </source>
</reference>
<keyword evidence="9 15" id="KW-1133">Transmembrane helix</keyword>
<feature type="disulfide bond" evidence="14">
    <location>
        <begin position="53"/>
        <end position="86"/>
    </location>
</feature>
<evidence type="ECO:0000256" key="14">
    <source>
        <dbReference type="PROSITE-ProRule" id="PRU01356"/>
    </source>
</evidence>
<dbReference type="EMBL" id="JBHGVX010000003">
    <property type="protein sequence ID" value="KAL1797317.1"/>
    <property type="molecule type" value="Genomic_DNA"/>
</dbReference>
<keyword evidence="10 15" id="KW-0472">Membrane</keyword>
<feature type="domain" description="CFEM" evidence="17">
    <location>
        <begin position="1"/>
        <end position="113"/>
    </location>
</feature>
<feature type="transmembrane region" description="Helical" evidence="15">
    <location>
        <begin position="293"/>
        <end position="315"/>
    </location>
</feature>
<evidence type="ECO:0000256" key="15">
    <source>
        <dbReference type="SAM" id="Phobius"/>
    </source>
</evidence>
<feature type="disulfide bond" evidence="14">
    <location>
        <begin position="30"/>
        <end position="70"/>
    </location>
</feature>
<dbReference type="InterPro" id="IPR049326">
    <property type="entry name" value="Rhodopsin_dom_fungi"/>
</dbReference>
<dbReference type="PROSITE" id="PS52012">
    <property type="entry name" value="CFEM"/>
    <property type="match status" value="1"/>
</dbReference>
<feature type="disulfide bond" evidence="14">
    <location>
        <begin position="34"/>
        <end position="65"/>
    </location>
</feature>
<keyword evidence="19" id="KW-1185">Reference proteome</keyword>
<name>A0ABR3ULH7_9PLEO</name>
<feature type="transmembrane region" description="Helical" evidence="15">
    <location>
        <begin position="174"/>
        <end position="198"/>
    </location>
</feature>
<evidence type="ECO:0000256" key="1">
    <source>
        <dbReference type="ARBA" id="ARBA00004141"/>
    </source>
</evidence>
<evidence type="ECO:0000256" key="6">
    <source>
        <dbReference type="ARBA" id="ARBA00022622"/>
    </source>
</evidence>
<proteinExistence type="inferred from homology"/>
<feature type="binding site" description="axial binding residue" evidence="14">
    <location>
        <position position="48"/>
    </location>
    <ligand>
        <name>heme</name>
        <dbReference type="ChEBI" id="CHEBI:30413"/>
    </ligand>
    <ligandPart>
        <name>Fe</name>
        <dbReference type="ChEBI" id="CHEBI:18248"/>
    </ligandPart>
</feature>
<dbReference type="PANTHER" id="PTHR33048">
    <property type="entry name" value="PTH11-LIKE INTEGRAL MEMBRANE PROTEIN (AFU_ORTHOLOGUE AFUA_5G11245)"/>
    <property type="match status" value="1"/>
</dbReference>
<evidence type="ECO:0000256" key="13">
    <source>
        <dbReference type="ARBA" id="ARBA00038359"/>
    </source>
</evidence>
<evidence type="ECO:0000256" key="11">
    <source>
        <dbReference type="ARBA" id="ARBA00023157"/>
    </source>
</evidence>
<dbReference type="PANTHER" id="PTHR33048:SF143">
    <property type="entry name" value="EXTRACELLULAR MEMBRANE PROTEIN CFEM DOMAIN-CONTAINING PROTEIN-RELATED"/>
    <property type="match status" value="1"/>
</dbReference>
<dbReference type="Pfam" id="PF20684">
    <property type="entry name" value="Fung_rhodopsin"/>
    <property type="match status" value="1"/>
</dbReference>
<keyword evidence="7 15" id="KW-0812">Transmembrane</keyword>
<keyword evidence="6" id="KW-0325">Glycoprotein</keyword>
<keyword evidence="14" id="KW-0479">Metal-binding</keyword>